<dbReference type="Gene3D" id="1.10.10.10">
    <property type="entry name" value="Winged helix-like DNA-binding domain superfamily/Winged helix DNA-binding domain"/>
    <property type="match status" value="1"/>
</dbReference>
<dbReference type="InterPro" id="IPR051797">
    <property type="entry name" value="TrmB-like"/>
</dbReference>
<dbReference type="EMBL" id="JACCBU010000001">
    <property type="protein sequence ID" value="NYE71432.1"/>
    <property type="molecule type" value="Genomic_DNA"/>
</dbReference>
<organism evidence="1 2">
    <name type="scientific">Microlunatus parietis</name>
    <dbReference type="NCBI Taxonomy" id="682979"/>
    <lineage>
        <taxon>Bacteria</taxon>
        <taxon>Bacillati</taxon>
        <taxon>Actinomycetota</taxon>
        <taxon>Actinomycetes</taxon>
        <taxon>Propionibacteriales</taxon>
        <taxon>Propionibacteriaceae</taxon>
        <taxon>Microlunatus</taxon>
    </lineage>
</organism>
<dbReference type="Proteomes" id="UP000569914">
    <property type="component" value="Unassembled WGS sequence"/>
</dbReference>
<sequence length="327" mass="35503">MLQPLGITAEAEASYVVLATTDAASVEDLAERADAAKDAVERSLSELRALGLAAETTPGHWKALPLLDVVAGLRQQRQSELEAATIAAESLASHLLAASESANDTIKILVGADAIVAARREICDSAKREICAFDKPPYVQARPNATPESLTEEAPEWQALERGVQIRAVYHPGFDSDRLSELSLFAQKGEQSRTAPVPMKLLMADAQVALIPSMRSYGPGHELRASLTRHPMLIETLQWLFEGVWDASVPIITHYGRTDPRRQMLISLLMTGSTDNAIAGQLGVTVRSVRRWISDLMDELGVSTRLQLGAALVRADALNQTPDRQRA</sequence>
<dbReference type="PANTHER" id="PTHR34293">
    <property type="entry name" value="HTH-TYPE TRANSCRIPTIONAL REGULATOR TRMBL2"/>
    <property type="match status" value="1"/>
</dbReference>
<comment type="caution">
    <text evidence="1">The sequence shown here is derived from an EMBL/GenBank/DDBJ whole genome shotgun (WGS) entry which is preliminary data.</text>
</comment>
<keyword evidence="2" id="KW-1185">Reference proteome</keyword>
<dbReference type="InterPro" id="IPR036390">
    <property type="entry name" value="WH_DNA-bd_sf"/>
</dbReference>
<dbReference type="InterPro" id="IPR036388">
    <property type="entry name" value="WH-like_DNA-bd_sf"/>
</dbReference>
<keyword evidence="1" id="KW-0238">DNA-binding</keyword>
<evidence type="ECO:0000313" key="2">
    <source>
        <dbReference type="Proteomes" id="UP000569914"/>
    </source>
</evidence>
<name>A0A7Y9LB82_9ACTN</name>
<dbReference type="RefSeq" id="WP_179751561.1">
    <property type="nucleotide sequence ID" value="NZ_JACCBU010000001.1"/>
</dbReference>
<dbReference type="InterPro" id="IPR016032">
    <property type="entry name" value="Sig_transdc_resp-reg_C-effctor"/>
</dbReference>
<dbReference type="PANTHER" id="PTHR34293:SF1">
    <property type="entry name" value="HTH-TYPE TRANSCRIPTIONAL REGULATOR TRMBL2"/>
    <property type="match status" value="1"/>
</dbReference>
<gene>
    <name evidence="1" type="ORF">BKA15_002761</name>
</gene>
<protein>
    <submittedName>
        <fullName evidence="1">Sugar-specific transcriptional regulator TrmB/DNA-binding CsgD family transcriptional regulator</fullName>
    </submittedName>
</protein>
<evidence type="ECO:0000313" key="1">
    <source>
        <dbReference type="EMBL" id="NYE71432.1"/>
    </source>
</evidence>
<dbReference type="GO" id="GO:0006355">
    <property type="term" value="P:regulation of DNA-templated transcription"/>
    <property type="evidence" value="ECO:0007669"/>
    <property type="project" value="InterPro"/>
</dbReference>
<proteinExistence type="predicted"/>
<dbReference type="GO" id="GO:0003677">
    <property type="term" value="F:DNA binding"/>
    <property type="evidence" value="ECO:0007669"/>
    <property type="project" value="UniProtKB-KW"/>
</dbReference>
<reference evidence="1 2" key="1">
    <citation type="submission" date="2020-07" db="EMBL/GenBank/DDBJ databases">
        <title>Sequencing the genomes of 1000 actinobacteria strains.</title>
        <authorList>
            <person name="Klenk H.-P."/>
        </authorList>
    </citation>
    <scope>NUCLEOTIDE SEQUENCE [LARGE SCALE GENOMIC DNA]</scope>
    <source>
        <strain evidence="1 2">DSM 22083</strain>
    </source>
</reference>
<dbReference type="SUPFAM" id="SSF46785">
    <property type="entry name" value="Winged helix' DNA-binding domain"/>
    <property type="match status" value="1"/>
</dbReference>
<dbReference type="SUPFAM" id="SSF46894">
    <property type="entry name" value="C-terminal effector domain of the bipartite response regulators"/>
    <property type="match status" value="1"/>
</dbReference>
<dbReference type="AlphaFoldDB" id="A0A7Y9LB82"/>
<accession>A0A7Y9LB82</accession>